<proteinExistence type="predicted"/>
<dbReference type="Proteomes" id="UP000077465">
    <property type="component" value="Chromosome"/>
</dbReference>
<reference evidence="1 2" key="1">
    <citation type="submission" date="2015-05" db="EMBL/GenBank/DDBJ databases">
        <authorList>
            <person name="Dickey A."/>
            <person name="Clawson M."/>
            <person name="Bono J."/>
            <person name="Loy J.D."/>
        </authorList>
    </citation>
    <scope>NUCLEOTIDE SEQUENCE [LARGE SCALE GENOMIC DNA]</scope>
    <source>
        <strain evidence="1 2">22581</strain>
    </source>
</reference>
<protein>
    <submittedName>
        <fullName evidence="1">Uncharacterized protein</fullName>
    </submittedName>
</protein>
<dbReference type="AlphaFoldDB" id="A0AAC8T7I0"/>
<name>A0AAC8T7I0_9GAMM</name>
<dbReference type="EMBL" id="CP011376">
    <property type="protein sequence ID" value="AKG07235.1"/>
    <property type="molecule type" value="Genomic_DNA"/>
</dbReference>
<accession>A0AAC8T7I0</accession>
<sequence>MLALLELLDDTVVIHELDNETIEVSSPYDIEDLPDGQIDVLVNVDVINTIDHEVLDLSDL</sequence>
<gene>
    <name evidence="1" type="ORF">AAX06_02545</name>
</gene>
<evidence type="ECO:0000313" key="1">
    <source>
        <dbReference type="EMBL" id="AKG07235.1"/>
    </source>
</evidence>
<dbReference type="RefSeq" id="WP_046697075.1">
    <property type="nucleotide sequence ID" value="NZ_CP011377.1"/>
</dbReference>
<organism evidence="1 2">
    <name type="scientific">Moraxella bovoculi</name>
    <dbReference type="NCBI Taxonomy" id="386891"/>
    <lineage>
        <taxon>Bacteria</taxon>
        <taxon>Pseudomonadati</taxon>
        <taxon>Pseudomonadota</taxon>
        <taxon>Gammaproteobacteria</taxon>
        <taxon>Moraxellales</taxon>
        <taxon>Moraxellaceae</taxon>
        <taxon>Moraxella</taxon>
    </lineage>
</organism>
<evidence type="ECO:0000313" key="2">
    <source>
        <dbReference type="Proteomes" id="UP000077465"/>
    </source>
</evidence>